<reference evidence="2 3" key="1">
    <citation type="submission" date="2024-06" db="EMBL/GenBank/DDBJ databases">
        <title>The Natural Products Discovery Center: Release of the First 8490 Sequenced Strains for Exploring Actinobacteria Biosynthetic Diversity.</title>
        <authorList>
            <person name="Kalkreuter E."/>
            <person name="Kautsar S.A."/>
            <person name="Yang D."/>
            <person name="Bader C.D."/>
            <person name="Teijaro C.N."/>
            <person name="Fluegel L."/>
            <person name="Davis C.M."/>
            <person name="Simpson J.R."/>
            <person name="Lauterbach L."/>
            <person name="Steele A.D."/>
            <person name="Gui C."/>
            <person name="Meng S."/>
            <person name="Li G."/>
            <person name="Viehrig K."/>
            <person name="Ye F."/>
            <person name="Su P."/>
            <person name="Kiefer A.F."/>
            <person name="Nichols A."/>
            <person name="Cepeda A.J."/>
            <person name="Yan W."/>
            <person name="Fan B."/>
            <person name="Jiang Y."/>
            <person name="Adhikari A."/>
            <person name="Zheng C.-J."/>
            <person name="Schuster L."/>
            <person name="Cowan T.M."/>
            <person name="Smanski M.J."/>
            <person name="Chevrette M.G."/>
            <person name="De Carvalho L.P.S."/>
            <person name="Shen B."/>
        </authorList>
    </citation>
    <scope>NUCLEOTIDE SEQUENCE [LARGE SCALE GENOMIC DNA]</scope>
    <source>
        <strain evidence="2 3">NPDC050100</strain>
    </source>
</reference>
<protein>
    <submittedName>
        <fullName evidence="2">Winged helix-turn-helix domain-containing protein</fullName>
    </submittedName>
</protein>
<dbReference type="CDD" id="cd00090">
    <property type="entry name" value="HTH_ARSR"/>
    <property type="match status" value="1"/>
</dbReference>
<dbReference type="EMBL" id="JBFALK010000014">
    <property type="protein sequence ID" value="MEV0971773.1"/>
    <property type="molecule type" value="Genomic_DNA"/>
</dbReference>
<dbReference type="InterPro" id="IPR001845">
    <property type="entry name" value="HTH_ArsR_DNA-bd_dom"/>
</dbReference>
<dbReference type="Pfam" id="PF12840">
    <property type="entry name" value="HTH_20"/>
    <property type="match status" value="1"/>
</dbReference>
<gene>
    <name evidence="2" type="ORF">AB0I59_24475</name>
</gene>
<dbReference type="InterPro" id="IPR036390">
    <property type="entry name" value="WH_DNA-bd_sf"/>
</dbReference>
<evidence type="ECO:0000313" key="2">
    <source>
        <dbReference type="EMBL" id="MEV0971773.1"/>
    </source>
</evidence>
<proteinExistence type="predicted"/>
<dbReference type="SUPFAM" id="SSF46785">
    <property type="entry name" value="Winged helix' DNA-binding domain"/>
    <property type="match status" value="1"/>
</dbReference>
<sequence length="290" mass="31051">MRLVFSAAGLAATTFTISPLHHTLFAALCLHHPGFAVPGSPWRDLARRTPARAMPFVRRVHHAPHSVSGFLWADLPLPPGVGTLNDELDVQPGLGDVADALRAFYASCVAPEWDAIRRRLSAHVNRYSELICVRGFGRTLPRLTPRLSWYGCALQIDTSGMCPSPVELGDGGVAFSPLMCASRCFLALAPPRGDRRAVIAYPVSDEGPQRPASVDALAQVVGQARARVLRSIGGGLATGELARSLAVSASTVSEHVTALRLAGLVDTYREGRAVRHVLTSLGHELLKYSA</sequence>
<evidence type="ECO:0000259" key="1">
    <source>
        <dbReference type="SMART" id="SM00418"/>
    </source>
</evidence>
<accession>A0ABV3GJF0</accession>
<dbReference type="Gene3D" id="1.10.10.10">
    <property type="entry name" value="Winged helix-like DNA-binding domain superfamily/Winged helix DNA-binding domain"/>
    <property type="match status" value="1"/>
</dbReference>
<comment type="caution">
    <text evidence="2">The sequence shown here is derived from an EMBL/GenBank/DDBJ whole genome shotgun (WGS) entry which is preliminary data.</text>
</comment>
<dbReference type="RefSeq" id="WP_061254037.1">
    <property type="nucleotide sequence ID" value="NZ_JBFALK010000014.1"/>
</dbReference>
<keyword evidence="3" id="KW-1185">Reference proteome</keyword>
<feature type="domain" description="HTH arsR-type" evidence="1">
    <location>
        <begin position="216"/>
        <end position="287"/>
    </location>
</feature>
<dbReference type="InterPro" id="IPR036388">
    <property type="entry name" value="WH-like_DNA-bd_sf"/>
</dbReference>
<dbReference type="Proteomes" id="UP001551675">
    <property type="component" value="Unassembled WGS sequence"/>
</dbReference>
<dbReference type="SMART" id="SM00418">
    <property type="entry name" value="HTH_ARSR"/>
    <property type="match status" value="1"/>
</dbReference>
<dbReference type="InterPro" id="IPR011991">
    <property type="entry name" value="ArsR-like_HTH"/>
</dbReference>
<name>A0ABV3GJF0_MICGL</name>
<organism evidence="2 3">
    <name type="scientific">Microtetraspora glauca</name>
    <dbReference type="NCBI Taxonomy" id="1996"/>
    <lineage>
        <taxon>Bacteria</taxon>
        <taxon>Bacillati</taxon>
        <taxon>Actinomycetota</taxon>
        <taxon>Actinomycetes</taxon>
        <taxon>Streptosporangiales</taxon>
        <taxon>Streptosporangiaceae</taxon>
        <taxon>Microtetraspora</taxon>
    </lineage>
</organism>
<evidence type="ECO:0000313" key="3">
    <source>
        <dbReference type="Proteomes" id="UP001551675"/>
    </source>
</evidence>